<evidence type="ECO:0000256" key="8">
    <source>
        <dbReference type="RuleBase" id="RU003857"/>
    </source>
</evidence>
<dbReference type="GO" id="GO:0015271">
    <property type="term" value="F:outward rectifier potassium channel activity"/>
    <property type="evidence" value="ECO:0007669"/>
    <property type="project" value="TreeGrafter"/>
</dbReference>
<feature type="domain" description="Potassium channel" evidence="10">
    <location>
        <begin position="125"/>
        <end position="202"/>
    </location>
</feature>
<feature type="transmembrane region" description="Helical" evidence="9">
    <location>
        <begin position="27"/>
        <end position="46"/>
    </location>
</feature>
<evidence type="ECO:0000256" key="5">
    <source>
        <dbReference type="ARBA" id="ARBA00023065"/>
    </source>
</evidence>
<feature type="transmembrane region" description="Helical" evidence="9">
    <location>
        <begin position="58"/>
        <end position="83"/>
    </location>
</feature>
<accession>A0A914E200</accession>
<dbReference type="Proteomes" id="UP000887540">
    <property type="component" value="Unplaced"/>
</dbReference>
<evidence type="ECO:0000259" key="10">
    <source>
        <dbReference type="Pfam" id="PF07885"/>
    </source>
</evidence>
<keyword evidence="5 8" id="KW-0406">Ion transport</keyword>
<evidence type="ECO:0000256" key="1">
    <source>
        <dbReference type="ARBA" id="ARBA00004141"/>
    </source>
</evidence>
<evidence type="ECO:0000256" key="4">
    <source>
        <dbReference type="ARBA" id="ARBA00022989"/>
    </source>
</evidence>
<organism evidence="11 12">
    <name type="scientific">Acrobeloides nanus</name>
    <dbReference type="NCBI Taxonomy" id="290746"/>
    <lineage>
        <taxon>Eukaryota</taxon>
        <taxon>Metazoa</taxon>
        <taxon>Ecdysozoa</taxon>
        <taxon>Nematoda</taxon>
        <taxon>Chromadorea</taxon>
        <taxon>Rhabditida</taxon>
        <taxon>Tylenchina</taxon>
        <taxon>Cephalobomorpha</taxon>
        <taxon>Cephaloboidea</taxon>
        <taxon>Cephalobidae</taxon>
        <taxon>Acrobeloides</taxon>
    </lineage>
</organism>
<keyword evidence="6 9" id="KW-0472">Membrane</keyword>
<protein>
    <submittedName>
        <fullName evidence="12">Potassium channel domain-containing protein</fullName>
    </submittedName>
</protein>
<dbReference type="Gene3D" id="1.10.287.70">
    <property type="match status" value="1"/>
</dbReference>
<feature type="domain" description="Potassium channel" evidence="10">
    <location>
        <begin position="23"/>
        <end position="79"/>
    </location>
</feature>
<evidence type="ECO:0000256" key="3">
    <source>
        <dbReference type="ARBA" id="ARBA00022692"/>
    </source>
</evidence>
<feature type="transmembrane region" description="Helical" evidence="9">
    <location>
        <begin position="151"/>
        <end position="171"/>
    </location>
</feature>
<keyword evidence="11" id="KW-1185">Reference proteome</keyword>
<evidence type="ECO:0000256" key="6">
    <source>
        <dbReference type="ARBA" id="ARBA00023136"/>
    </source>
</evidence>
<reference evidence="12" key="1">
    <citation type="submission" date="2022-11" db="UniProtKB">
        <authorList>
            <consortium name="WormBaseParasite"/>
        </authorList>
    </citation>
    <scope>IDENTIFICATION</scope>
</reference>
<dbReference type="GO" id="GO:0022841">
    <property type="term" value="F:potassium ion leak channel activity"/>
    <property type="evidence" value="ECO:0007669"/>
    <property type="project" value="TreeGrafter"/>
</dbReference>
<evidence type="ECO:0000313" key="11">
    <source>
        <dbReference type="Proteomes" id="UP000887540"/>
    </source>
</evidence>
<evidence type="ECO:0000313" key="12">
    <source>
        <dbReference type="WBParaSite" id="ACRNAN_scaffold5152.g30623.t1"/>
    </source>
</evidence>
<evidence type="ECO:0000256" key="7">
    <source>
        <dbReference type="ARBA" id="ARBA00023303"/>
    </source>
</evidence>
<feature type="transmembrane region" description="Helical" evidence="9">
    <location>
        <begin position="118"/>
        <end position="139"/>
    </location>
</feature>
<comment type="similarity">
    <text evidence="8">Belongs to the two pore domain potassium channel (TC 1.A.1.8) family.</text>
</comment>
<dbReference type="PRINTS" id="PR01333">
    <property type="entry name" value="2POREKCHANEL"/>
</dbReference>
<dbReference type="GO" id="GO:0005886">
    <property type="term" value="C:plasma membrane"/>
    <property type="evidence" value="ECO:0007669"/>
    <property type="project" value="TreeGrafter"/>
</dbReference>
<dbReference type="SUPFAM" id="SSF81324">
    <property type="entry name" value="Voltage-gated potassium channels"/>
    <property type="match status" value="2"/>
</dbReference>
<sequence>MLTIEGKYVGSSFHKGEDQAIHDNWDFTSAVFYSMTVCTTIGYGAITCSTTWGKALTIVYASIGIPLMLVVLSDIGGLLTVLFTKVYALCLKVYKIIRRKVSGQSEQQQEENSAELPMLLSIGILVVYLILCSCIVAFMDYENDKYQSLSFGDSLYFCFISMSTIGFGDVMPNNIQYSPFLATLFLFGLALISMVNNTVYEKMNSGFFGFMSTIEGENELINEDHIPEGHMGMNPVFKLAAITLPDIVEENLYEYDQNGRRSLGIQVDFLANTTKPQSPDLGQFRKSYNSRRSRIRPSTLGILSGGHNEIG</sequence>
<dbReference type="PANTHER" id="PTHR11003">
    <property type="entry name" value="POTASSIUM CHANNEL, SUBFAMILY K"/>
    <property type="match status" value="1"/>
</dbReference>
<dbReference type="GO" id="GO:0030322">
    <property type="term" value="P:stabilization of membrane potential"/>
    <property type="evidence" value="ECO:0007669"/>
    <property type="project" value="TreeGrafter"/>
</dbReference>
<dbReference type="InterPro" id="IPR013099">
    <property type="entry name" value="K_chnl_dom"/>
</dbReference>
<proteinExistence type="inferred from homology"/>
<dbReference type="Pfam" id="PF07885">
    <property type="entry name" value="Ion_trans_2"/>
    <property type="match status" value="2"/>
</dbReference>
<dbReference type="InterPro" id="IPR003280">
    <property type="entry name" value="2pore_dom_K_chnl"/>
</dbReference>
<name>A0A914E200_9BILA</name>
<feature type="transmembrane region" description="Helical" evidence="9">
    <location>
        <begin position="177"/>
        <end position="195"/>
    </location>
</feature>
<evidence type="ECO:0000256" key="9">
    <source>
        <dbReference type="SAM" id="Phobius"/>
    </source>
</evidence>
<dbReference type="PANTHER" id="PTHR11003:SF66">
    <property type="entry name" value="POTASSIUM CHANNEL DOMAIN-CONTAINING PROTEIN"/>
    <property type="match status" value="1"/>
</dbReference>
<comment type="subcellular location">
    <subcellularLocation>
        <location evidence="1">Membrane</location>
        <topology evidence="1">Multi-pass membrane protein</topology>
    </subcellularLocation>
</comment>
<keyword evidence="7 8" id="KW-0407">Ion channel</keyword>
<dbReference type="WBParaSite" id="ACRNAN_scaffold5152.g30623.t1">
    <property type="protein sequence ID" value="ACRNAN_scaffold5152.g30623.t1"/>
    <property type="gene ID" value="ACRNAN_scaffold5152.g30623"/>
</dbReference>
<keyword evidence="3 8" id="KW-0812">Transmembrane</keyword>
<evidence type="ECO:0000256" key="2">
    <source>
        <dbReference type="ARBA" id="ARBA00022448"/>
    </source>
</evidence>
<dbReference type="AlphaFoldDB" id="A0A914E200"/>
<keyword evidence="2 8" id="KW-0813">Transport</keyword>
<keyword evidence="4 9" id="KW-1133">Transmembrane helix</keyword>